<reference evidence="2" key="1">
    <citation type="submission" date="2020-03" db="EMBL/GenBank/DDBJ databases">
        <title>Draft Genome Sequence of Cylindrodendrum hubeiense.</title>
        <authorList>
            <person name="Buettner E."/>
            <person name="Kellner H."/>
        </authorList>
    </citation>
    <scope>NUCLEOTIDE SEQUENCE</scope>
    <source>
        <strain evidence="2">IHI 201604</strain>
    </source>
</reference>
<dbReference type="EMBL" id="JAANBB010000226">
    <property type="protein sequence ID" value="KAF7546085.1"/>
    <property type="molecule type" value="Genomic_DNA"/>
</dbReference>
<feature type="region of interest" description="Disordered" evidence="1">
    <location>
        <begin position="314"/>
        <end position="386"/>
    </location>
</feature>
<proteinExistence type="predicted"/>
<protein>
    <recommendedName>
        <fullName evidence="4">NYN domain-containing protein</fullName>
    </recommendedName>
</protein>
<name>A0A9P5L6B1_9HYPO</name>
<gene>
    <name evidence="2" type="ORF">G7Z17_g8668</name>
</gene>
<accession>A0A9P5L6B1</accession>
<organism evidence="2 3">
    <name type="scientific">Cylindrodendrum hubeiense</name>
    <dbReference type="NCBI Taxonomy" id="595255"/>
    <lineage>
        <taxon>Eukaryota</taxon>
        <taxon>Fungi</taxon>
        <taxon>Dikarya</taxon>
        <taxon>Ascomycota</taxon>
        <taxon>Pezizomycotina</taxon>
        <taxon>Sordariomycetes</taxon>
        <taxon>Hypocreomycetidae</taxon>
        <taxon>Hypocreales</taxon>
        <taxon>Nectriaceae</taxon>
        <taxon>Cylindrodendrum</taxon>
    </lineage>
</organism>
<dbReference type="AlphaFoldDB" id="A0A9P5L6B1"/>
<evidence type="ECO:0008006" key="4">
    <source>
        <dbReference type="Google" id="ProtNLM"/>
    </source>
</evidence>
<keyword evidence="3" id="KW-1185">Reference proteome</keyword>
<comment type="caution">
    <text evidence="2">The sequence shown here is derived from an EMBL/GenBank/DDBJ whole genome shotgun (WGS) entry which is preliminary data.</text>
</comment>
<evidence type="ECO:0000256" key="1">
    <source>
        <dbReference type="SAM" id="MobiDB-lite"/>
    </source>
</evidence>
<dbReference type="Gene3D" id="3.40.50.1010">
    <property type="entry name" value="5'-nuclease"/>
    <property type="match status" value="1"/>
</dbReference>
<sequence length="442" mass="50020">MSSNPIETCTFFVDDSNIWIEAQKFAASPNSRMPKLTDGDRDPRFRINIGKLVDTLRKNRSQGPSFLYGSRPPPNDSVWNAFKGFKFQTKIYDRVLGKEKQVDNSMATDMSAEATELKIRAEYESKTIQQKANTTFIVITGDRDMLPSVKKVLACDIKVELWAWNSGISKEYFKLGSQNKLLSVDFLDRIFDDIYFTAFRSTRKCTQVHGGQAIVLCEFTDSGEFAGPGQSNLESSVWGQLSHLGSLFYTTRSQTGTELFVEFPREKDMNDVILKARGLLSDMTVLSWPEYRARFNKDPPASVETSNMYESLTVSTGQYSPPATAEKECEPTKNKAKPPSTSEPEGGHGENEELQLLNNSEDSGGWQTVARGDHGKQHRRAMRKNQRCPDRLHCEKAGECSYDHTNKERDLFRDNPNQDFRKMKHGALVAESRVTLLKSVRI</sequence>
<evidence type="ECO:0000313" key="2">
    <source>
        <dbReference type="EMBL" id="KAF7546085.1"/>
    </source>
</evidence>
<dbReference type="OrthoDB" id="2311180at2759"/>
<evidence type="ECO:0000313" key="3">
    <source>
        <dbReference type="Proteomes" id="UP000722485"/>
    </source>
</evidence>
<feature type="compositionally biased region" description="Basic residues" evidence="1">
    <location>
        <begin position="376"/>
        <end position="386"/>
    </location>
</feature>
<dbReference type="Proteomes" id="UP000722485">
    <property type="component" value="Unassembled WGS sequence"/>
</dbReference>